<dbReference type="OrthoDB" id="1432093at2759"/>
<proteinExistence type="inferred from homology"/>
<feature type="compositionally biased region" description="Low complexity" evidence="2">
    <location>
        <begin position="398"/>
        <end position="408"/>
    </location>
</feature>
<dbReference type="PANTHER" id="PTHR15092:SF22">
    <property type="entry name" value="POLY(A)-SPECIFIC RIBONUCLEASE PNLDC1"/>
    <property type="match status" value="1"/>
</dbReference>
<evidence type="ECO:0000256" key="1">
    <source>
        <dbReference type="ARBA" id="ARBA00008372"/>
    </source>
</evidence>
<keyword evidence="4" id="KW-1185">Reference proteome</keyword>
<comment type="caution">
    <text evidence="3">The sequence shown here is derived from an EMBL/GenBank/DDBJ whole genome shotgun (WGS) entry which is preliminary data.</text>
</comment>
<reference evidence="3 4" key="1">
    <citation type="submission" date="2016-07" db="EMBL/GenBank/DDBJ databases">
        <title>Pervasive Adenine N6-methylation of Active Genes in Fungi.</title>
        <authorList>
            <consortium name="DOE Joint Genome Institute"/>
            <person name="Mondo S.J."/>
            <person name="Dannebaum R.O."/>
            <person name="Kuo R.C."/>
            <person name="Labutti K."/>
            <person name="Haridas S."/>
            <person name="Kuo A."/>
            <person name="Salamov A."/>
            <person name="Ahrendt S.R."/>
            <person name="Lipzen A."/>
            <person name="Sullivan W."/>
            <person name="Andreopoulos W.B."/>
            <person name="Clum A."/>
            <person name="Lindquist E."/>
            <person name="Daum C."/>
            <person name="Ramamoorthy G.K."/>
            <person name="Gryganskyi A."/>
            <person name="Culley D."/>
            <person name="Magnuson J.K."/>
            <person name="James T.Y."/>
            <person name="O'Malley M.A."/>
            <person name="Stajich J.E."/>
            <person name="Spatafora J.W."/>
            <person name="Visel A."/>
            <person name="Grigoriev I.V."/>
        </authorList>
    </citation>
    <scope>NUCLEOTIDE SEQUENCE [LARGE SCALE GENOMIC DNA]</scope>
    <source>
        <strain evidence="3 4">NRRL 1336</strain>
    </source>
</reference>
<evidence type="ECO:0000256" key="2">
    <source>
        <dbReference type="SAM" id="MobiDB-lite"/>
    </source>
</evidence>
<dbReference type="GO" id="GO:0000175">
    <property type="term" value="F:3'-5'-RNA exonuclease activity"/>
    <property type="evidence" value="ECO:0007669"/>
    <property type="project" value="TreeGrafter"/>
</dbReference>
<dbReference type="Gene3D" id="3.30.420.10">
    <property type="entry name" value="Ribonuclease H-like superfamily/Ribonuclease H"/>
    <property type="match status" value="1"/>
</dbReference>
<feature type="region of interest" description="Disordered" evidence="2">
    <location>
        <begin position="574"/>
        <end position="614"/>
    </location>
</feature>
<dbReference type="InterPro" id="IPR006941">
    <property type="entry name" value="RNase_CAF1"/>
</dbReference>
<dbReference type="Gene3D" id="3.30.1370.50">
    <property type="entry name" value="R3H-like domain"/>
    <property type="match status" value="1"/>
</dbReference>
<dbReference type="SUPFAM" id="SSF53098">
    <property type="entry name" value="Ribonuclease H-like"/>
    <property type="match status" value="1"/>
</dbReference>
<evidence type="ECO:0000313" key="3">
    <source>
        <dbReference type="EMBL" id="ORZ23940.1"/>
    </source>
</evidence>
<dbReference type="Proteomes" id="UP000193560">
    <property type="component" value="Unassembled WGS sequence"/>
</dbReference>
<dbReference type="PANTHER" id="PTHR15092">
    <property type="entry name" value="POLY A -SPECIFIC RIBONUCLEASE/TARGET OF EGR1, MEMBER 1"/>
    <property type="match status" value="1"/>
</dbReference>
<feature type="compositionally biased region" description="Polar residues" evidence="2">
    <location>
        <begin position="386"/>
        <end position="395"/>
    </location>
</feature>
<organism evidence="3 4">
    <name type="scientific">Absidia repens</name>
    <dbReference type="NCBI Taxonomy" id="90262"/>
    <lineage>
        <taxon>Eukaryota</taxon>
        <taxon>Fungi</taxon>
        <taxon>Fungi incertae sedis</taxon>
        <taxon>Mucoromycota</taxon>
        <taxon>Mucoromycotina</taxon>
        <taxon>Mucoromycetes</taxon>
        <taxon>Mucorales</taxon>
        <taxon>Cunninghamellaceae</taxon>
        <taxon>Absidia</taxon>
    </lineage>
</organism>
<gene>
    <name evidence="3" type="ORF">BCR42DRAFT_401890</name>
</gene>
<accession>A0A1X2IXB5</accession>
<evidence type="ECO:0000313" key="4">
    <source>
        <dbReference type="Proteomes" id="UP000193560"/>
    </source>
</evidence>
<name>A0A1X2IXB5_9FUNG</name>
<comment type="similarity">
    <text evidence="1">Belongs to the CAF1 family.</text>
</comment>
<dbReference type="STRING" id="90262.A0A1X2IXB5"/>
<dbReference type="EMBL" id="MCGE01000002">
    <property type="protein sequence ID" value="ORZ23940.1"/>
    <property type="molecule type" value="Genomic_DNA"/>
</dbReference>
<dbReference type="AlphaFoldDB" id="A0A1X2IXB5"/>
<dbReference type="InterPro" id="IPR036867">
    <property type="entry name" value="R3H_dom_sf"/>
</dbReference>
<dbReference type="InterPro" id="IPR012337">
    <property type="entry name" value="RNaseH-like_sf"/>
</dbReference>
<dbReference type="InterPro" id="IPR036397">
    <property type="entry name" value="RNaseH_sf"/>
</dbReference>
<protein>
    <submittedName>
        <fullName evidence="3">CAF1 family ribonuclease-domain-containing protein</fullName>
    </submittedName>
</protein>
<sequence>MEILKKDFVASLPTIRETLLDADFISIDAEFSGLSTPDVRFNNADDAQYRYNKVRQHIQAFMIVQYGVCAFKKTETGYVAKPFNFYVFGGDTDNVSSNRNFLSNASSLSFLRSNNFDFNKLIDEGIPFYNYTEESGLYTTSGGRDVISRHNIVDESTLNKANKGFLDHLRQILASWLQNGTAKPLLVSPNNVSQRKLVYQELQNGPYGGFLKASSRDTRHMEIIRVPDEKRFVKTSKSPDLNFRHVIEAIKDANCPVVIHNGMYDICHTVDQFWQHLPDQVLDFKTVVNDMWSNLVDTKYMAEFHPILRNCFSSSVLGTLFETVEEELKKGGHTIRMGDGFDRYSVNGSPESCHEAGYDAYMTGIIYLGFVYFVKEKEEENQAKLDSNALTTQEKPGSPSSPSSSTTTKDPIFMDASVTPYYNRIFLMRCDIPYIDLQGQETAVGNIQKNRFFLSNIPTGLTYHGIEKLYPDIQPTNLSWNNDNSAWITIRHTDKIDLVKLGILGTEAVREFVHGSRQEEGAACHITSQAADMELLSGEQWEALQAKASKESPRTTTTTTTTTTIAAVAAAPVIPTGGSSYDDLDIPLPPSFTTNKREHSPPTSEEKDAKRTKN</sequence>
<feature type="compositionally biased region" description="Basic and acidic residues" evidence="2">
    <location>
        <begin position="595"/>
        <end position="614"/>
    </location>
</feature>
<dbReference type="GO" id="GO:0003723">
    <property type="term" value="F:RNA binding"/>
    <property type="evidence" value="ECO:0007669"/>
    <property type="project" value="TreeGrafter"/>
</dbReference>
<dbReference type="Pfam" id="PF04857">
    <property type="entry name" value="CAF1"/>
    <property type="match status" value="1"/>
</dbReference>
<feature type="region of interest" description="Disordered" evidence="2">
    <location>
        <begin position="386"/>
        <end position="411"/>
    </location>
</feature>
<dbReference type="InterPro" id="IPR051181">
    <property type="entry name" value="CAF1_poly(A)_ribonucleases"/>
</dbReference>